<dbReference type="InterPro" id="IPR011051">
    <property type="entry name" value="RmlC_Cupin_sf"/>
</dbReference>
<dbReference type="InterPro" id="IPR008579">
    <property type="entry name" value="UGlyAH_Cupin_dom"/>
</dbReference>
<dbReference type="RefSeq" id="XP_018270431.1">
    <property type="nucleotide sequence ID" value="XM_018414496.1"/>
</dbReference>
<name>A0A194S1A8_RHOGW</name>
<dbReference type="InterPro" id="IPR014710">
    <property type="entry name" value="RmlC-like_jellyroll"/>
</dbReference>
<evidence type="ECO:0000259" key="1">
    <source>
        <dbReference type="Pfam" id="PF05899"/>
    </source>
</evidence>
<sequence length="126" mass="13240">MSTTQTIQITKAVASQPLIDGFPGGQLLDFAAFPSSSGPATAGVYRNLGNVPQFDVAGYPEDEFKYVIDGEMAVVQGGKEMVALAGDLVYIPKGAAFTVLPTVFTAVFFSARAPAFTKAPRFSAQL</sequence>
<organism evidence="2 3">
    <name type="scientific">Rhodotorula graminis (strain WP1)</name>
    <dbReference type="NCBI Taxonomy" id="578459"/>
    <lineage>
        <taxon>Eukaryota</taxon>
        <taxon>Fungi</taxon>
        <taxon>Dikarya</taxon>
        <taxon>Basidiomycota</taxon>
        <taxon>Pucciniomycotina</taxon>
        <taxon>Microbotryomycetes</taxon>
        <taxon>Sporidiobolales</taxon>
        <taxon>Sporidiobolaceae</taxon>
        <taxon>Rhodotorula</taxon>
    </lineage>
</organism>
<feature type="domain" description="(S)-ureidoglycine aminohydrolase cupin" evidence="1">
    <location>
        <begin position="59"/>
        <end position="96"/>
    </location>
</feature>
<evidence type="ECO:0000313" key="2">
    <source>
        <dbReference type="EMBL" id="KPV74382.1"/>
    </source>
</evidence>
<dbReference type="EMBL" id="KQ474080">
    <property type="protein sequence ID" value="KPV74382.1"/>
    <property type="molecule type" value="Genomic_DNA"/>
</dbReference>
<reference evidence="2 3" key="1">
    <citation type="journal article" date="2015" name="Front. Microbiol.">
        <title>Genome sequence of the plant growth promoting endophytic yeast Rhodotorula graminis WP1.</title>
        <authorList>
            <person name="Firrincieli A."/>
            <person name="Otillar R."/>
            <person name="Salamov A."/>
            <person name="Schmutz J."/>
            <person name="Khan Z."/>
            <person name="Redman R.S."/>
            <person name="Fleck N.D."/>
            <person name="Lindquist E."/>
            <person name="Grigoriev I.V."/>
            <person name="Doty S.L."/>
        </authorList>
    </citation>
    <scope>NUCLEOTIDE SEQUENCE [LARGE SCALE GENOMIC DNA]</scope>
    <source>
        <strain evidence="2 3">WP1</strain>
    </source>
</reference>
<dbReference type="SUPFAM" id="SSF51182">
    <property type="entry name" value="RmlC-like cupins"/>
    <property type="match status" value="1"/>
</dbReference>
<dbReference type="Gene3D" id="2.60.120.10">
    <property type="entry name" value="Jelly Rolls"/>
    <property type="match status" value="1"/>
</dbReference>
<evidence type="ECO:0000313" key="3">
    <source>
        <dbReference type="Proteomes" id="UP000053890"/>
    </source>
</evidence>
<proteinExistence type="predicted"/>
<gene>
    <name evidence="2" type="ORF">RHOBADRAFT_44873</name>
</gene>
<keyword evidence="3" id="KW-1185">Reference proteome</keyword>
<dbReference type="AlphaFoldDB" id="A0A194S1A8"/>
<dbReference type="OrthoDB" id="4985585at2759"/>
<protein>
    <recommendedName>
        <fullName evidence="1">(S)-ureidoglycine aminohydrolase cupin domain-containing protein</fullName>
    </recommendedName>
</protein>
<dbReference type="GeneID" id="28974944"/>
<dbReference type="Pfam" id="PF05899">
    <property type="entry name" value="Cupin_3"/>
    <property type="match status" value="1"/>
</dbReference>
<accession>A0A194S1A8</accession>
<dbReference type="Proteomes" id="UP000053890">
    <property type="component" value="Unassembled WGS sequence"/>
</dbReference>